<dbReference type="EMBL" id="LVLJ01002613">
    <property type="protein sequence ID" value="OAE24394.1"/>
    <property type="molecule type" value="Genomic_DNA"/>
</dbReference>
<evidence type="ECO:0000313" key="1">
    <source>
        <dbReference type="EMBL" id="OAE24394.1"/>
    </source>
</evidence>
<sequence>MTLKDFGHENQNTKAEYLEGEPSSGSWTAVGALGRHSKTPRLYSAPPGNGTNHVVGVYGDGRTSERVLVIDGKEVRKRSPISVIIVGGGGGRSSSDEVAGNGGGGGLSSGGSCCCVGFGGQEAVALRSQESGAATEQPGAGTSAASVWDAAAARASIYKLTARIAELVDRRAPRQLARWGSARTLGRAPILPSACHPEASAVSHTNRPKQN</sequence>
<organism evidence="1 2">
    <name type="scientific">Marchantia polymorpha subsp. ruderalis</name>
    <dbReference type="NCBI Taxonomy" id="1480154"/>
    <lineage>
        <taxon>Eukaryota</taxon>
        <taxon>Viridiplantae</taxon>
        <taxon>Streptophyta</taxon>
        <taxon>Embryophyta</taxon>
        <taxon>Marchantiophyta</taxon>
        <taxon>Marchantiopsida</taxon>
        <taxon>Marchantiidae</taxon>
        <taxon>Marchantiales</taxon>
        <taxon>Marchantiaceae</taxon>
        <taxon>Marchantia</taxon>
    </lineage>
</organism>
<dbReference type="AlphaFoldDB" id="A0A176VUB4"/>
<accession>A0A176VUB4</accession>
<gene>
    <name evidence="1" type="ORF">AXG93_4343s1640</name>
</gene>
<evidence type="ECO:0000313" key="2">
    <source>
        <dbReference type="Proteomes" id="UP000077202"/>
    </source>
</evidence>
<dbReference type="Proteomes" id="UP000077202">
    <property type="component" value="Unassembled WGS sequence"/>
</dbReference>
<reference evidence="1" key="1">
    <citation type="submission" date="2016-03" db="EMBL/GenBank/DDBJ databases">
        <title>Mechanisms controlling the formation of the plant cell surface in tip-growing cells are functionally conserved among land plants.</title>
        <authorList>
            <person name="Honkanen S."/>
            <person name="Jones V.A."/>
            <person name="Morieri G."/>
            <person name="Champion C."/>
            <person name="Hetherington A.J."/>
            <person name="Kelly S."/>
            <person name="Saint-Marcoux D."/>
            <person name="Proust H."/>
            <person name="Prescott H."/>
            <person name="Dolan L."/>
        </authorList>
    </citation>
    <scope>NUCLEOTIDE SEQUENCE [LARGE SCALE GENOMIC DNA]</scope>
    <source>
        <tissue evidence="1">Whole gametophyte</tissue>
    </source>
</reference>
<name>A0A176VUB4_MARPO</name>
<comment type="caution">
    <text evidence="1">The sequence shown here is derived from an EMBL/GenBank/DDBJ whole genome shotgun (WGS) entry which is preliminary data.</text>
</comment>
<keyword evidence="2" id="KW-1185">Reference proteome</keyword>
<protein>
    <submittedName>
        <fullName evidence="1">Uncharacterized protein</fullName>
    </submittedName>
</protein>
<proteinExistence type="predicted"/>